<proteinExistence type="predicted"/>
<accession>A0A941AP06</accession>
<comment type="caution">
    <text evidence="1">The sequence shown here is derived from an EMBL/GenBank/DDBJ whole genome shotgun (WGS) entry which is preliminary data.</text>
</comment>
<dbReference type="Proteomes" id="UP000678228">
    <property type="component" value="Unassembled WGS sequence"/>
</dbReference>
<dbReference type="RefSeq" id="WP_210597931.1">
    <property type="nucleotide sequence ID" value="NZ_JAGKSQ010000005.1"/>
</dbReference>
<evidence type="ECO:0000313" key="1">
    <source>
        <dbReference type="EMBL" id="MBP3952240.1"/>
    </source>
</evidence>
<evidence type="ECO:0000313" key="2">
    <source>
        <dbReference type="Proteomes" id="UP000678228"/>
    </source>
</evidence>
<name>A0A941AP06_9BACI</name>
<sequence length="87" mass="10192">MVKTLINMKEYLRDEIKPPYYVVWEQIENYCEETAVTSTEEYVKVVYGENEYSSLIPICLYMVEGPGQIDAALNRLREENKCIFING</sequence>
<organism evidence="1 2">
    <name type="scientific">Halalkalibacter suaedae</name>
    <dbReference type="NCBI Taxonomy" id="2822140"/>
    <lineage>
        <taxon>Bacteria</taxon>
        <taxon>Bacillati</taxon>
        <taxon>Bacillota</taxon>
        <taxon>Bacilli</taxon>
        <taxon>Bacillales</taxon>
        <taxon>Bacillaceae</taxon>
        <taxon>Halalkalibacter</taxon>
    </lineage>
</organism>
<dbReference type="AlphaFoldDB" id="A0A941AP06"/>
<reference evidence="1" key="1">
    <citation type="submission" date="2021-03" db="EMBL/GenBank/DDBJ databases">
        <title>Bacillus suaedae sp. nov., isolated from Suaeda aralocaspica.</title>
        <authorList>
            <person name="Lei R.F.R."/>
        </authorList>
    </citation>
    <scope>NUCLEOTIDE SEQUENCE</scope>
    <source>
        <strain evidence="1">YZJH907-2</strain>
    </source>
</reference>
<gene>
    <name evidence="1" type="ORF">J7W16_13945</name>
</gene>
<protein>
    <submittedName>
        <fullName evidence="1">Uncharacterized protein</fullName>
    </submittedName>
</protein>
<dbReference type="EMBL" id="JAGKSQ010000005">
    <property type="protein sequence ID" value="MBP3952240.1"/>
    <property type="molecule type" value="Genomic_DNA"/>
</dbReference>
<keyword evidence="2" id="KW-1185">Reference proteome</keyword>